<evidence type="ECO:0000313" key="2">
    <source>
        <dbReference type="EMBL" id="MCQ4043009.1"/>
    </source>
</evidence>
<dbReference type="RefSeq" id="WP_255927718.1">
    <property type="nucleotide sequence ID" value="NZ_JANFNH010000011.1"/>
</dbReference>
<name>A0ABT1PCA5_9ACTN</name>
<evidence type="ECO:0000313" key="3">
    <source>
        <dbReference type="Proteomes" id="UP001206206"/>
    </source>
</evidence>
<dbReference type="Proteomes" id="UP001206206">
    <property type="component" value="Unassembled WGS sequence"/>
</dbReference>
<feature type="transmembrane region" description="Helical" evidence="1">
    <location>
        <begin position="25"/>
        <end position="46"/>
    </location>
</feature>
<organism evidence="2 3">
    <name type="scientific">Streptantibioticus rubrisoli</name>
    <dbReference type="NCBI Taxonomy" id="1387313"/>
    <lineage>
        <taxon>Bacteria</taxon>
        <taxon>Bacillati</taxon>
        <taxon>Actinomycetota</taxon>
        <taxon>Actinomycetes</taxon>
        <taxon>Kitasatosporales</taxon>
        <taxon>Streptomycetaceae</taxon>
        <taxon>Streptantibioticus</taxon>
    </lineage>
</organism>
<accession>A0ABT1PCA5</accession>
<reference evidence="2 3" key="1">
    <citation type="submission" date="2022-06" db="EMBL/GenBank/DDBJ databases">
        <title>Draft genome sequence of type strain Streptomyces rubrisoli DSM 42083.</title>
        <authorList>
            <person name="Duangmal K."/>
            <person name="Klaysubun C."/>
        </authorList>
    </citation>
    <scope>NUCLEOTIDE SEQUENCE [LARGE SCALE GENOMIC DNA]</scope>
    <source>
        <strain evidence="2 3">DSM 42083</strain>
    </source>
</reference>
<keyword evidence="3" id="KW-1185">Reference proteome</keyword>
<comment type="caution">
    <text evidence="2">The sequence shown here is derived from an EMBL/GenBank/DDBJ whole genome shotgun (WGS) entry which is preliminary data.</text>
</comment>
<sequence length="62" mass="6708">MTVPLWFVVLVVSWLAVRLVRPPWWVVALLLLGGFLLAHSFLAPAIESGTHTGVGIVNGTTK</sequence>
<keyword evidence="1" id="KW-0812">Transmembrane</keyword>
<keyword evidence="1" id="KW-0472">Membrane</keyword>
<evidence type="ECO:0000256" key="1">
    <source>
        <dbReference type="SAM" id="Phobius"/>
    </source>
</evidence>
<dbReference type="EMBL" id="JANFNH010000011">
    <property type="protein sequence ID" value="MCQ4043009.1"/>
    <property type="molecule type" value="Genomic_DNA"/>
</dbReference>
<proteinExistence type="predicted"/>
<keyword evidence="1" id="KW-1133">Transmembrane helix</keyword>
<protein>
    <submittedName>
        <fullName evidence="2">Uncharacterized protein</fullName>
    </submittedName>
</protein>
<gene>
    <name evidence="2" type="ORF">NON19_13430</name>
</gene>